<gene>
    <name evidence="1" type="ORF">SAMN05421780_101104</name>
</gene>
<sequence length="146" mass="17142">MNGKINIFFYYQFFGENKQKPLNVLLRCAKSFASRANQAEEDWADKQMELSRDVLLEQILMQTECSTYLLIGCTEISPEGDDLYAENCNGNPINFWYAETKYGNPWIVISQANTESEFMEILRNDEDMWRMEPINPQYISAIFYTK</sequence>
<dbReference type="RefSeq" id="WP_091505683.1">
    <property type="nucleotide sequence ID" value="NZ_FOLE01000001.1"/>
</dbReference>
<keyword evidence="2" id="KW-1185">Reference proteome</keyword>
<evidence type="ECO:0000313" key="1">
    <source>
        <dbReference type="EMBL" id="SFB72306.1"/>
    </source>
</evidence>
<reference evidence="1 2" key="1">
    <citation type="submission" date="2016-10" db="EMBL/GenBank/DDBJ databases">
        <authorList>
            <person name="de Groot N.N."/>
        </authorList>
    </citation>
    <scope>NUCLEOTIDE SEQUENCE [LARGE SCALE GENOMIC DNA]</scope>
    <source>
        <strain evidence="1 2">DSM 6793</strain>
    </source>
</reference>
<dbReference type="STRING" id="927664.SAMN05421780_101104"/>
<proteinExistence type="predicted"/>
<name>A0A1I1DD62_9BACT</name>
<dbReference type="Proteomes" id="UP000199514">
    <property type="component" value="Unassembled WGS sequence"/>
</dbReference>
<protein>
    <submittedName>
        <fullName evidence="1">Uncharacterized protein</fullName>
    </submittedName>
</protein>
<dbReference type="OrthoDB" id="1259704at2"/>
<organism evidence="1 2">
    <name type="scientific">Flexibacter flexilis DSM 6793</name>
    <dbReference type="NCBI Taxonomy" id="927664"/>
    <lineage>
        <taxon>Bacteria</taxon>
        <taxon>Pseudomonadati</taxon>
        <taxon>Bacteroidota</taxon>
        <taxon>Cytophagia</taxon>
        <taxon>Cytophagales</taxon>
        <taxon>Flexibacteraceae</taxon>
        <taxon>Flexibacter</taxon>
    </lineage>
</organism>
<accession>A0A1I1DD62</accession>
<dbReference type="AlphaFoldDB" id="A0A1I1DD62"/>
<dbReference type="EMBL" id="FOLE01000001">
    <property type="protein sequence ID" value="SFB72306.1"/>
    <property type="molecule type" value="Genomic_DNA"/>
</dbReference>
<evidence type="ECO:0000313" key="2">
    <source>
        <dbReference type="Proteomes" id="UP000199514"/>
    </source>
</evidence>